<protein>
    <submittedName>
        <fullName evidence="2">Uncharacterized protein</fullName>
    </submittedName>
</protein>
<reference evidence="2 3" key="1">
    <citation type="submission" date="2024-10" db="EMBL/GenBank/DDBJ databases">
        <title>Updated reference genomes for cyclostephanoid diatoms.</title>
        <authorList>
            <person name="Roberts W.R."/>
            <person name="Alverson A.J."/>
        </authorList>
    </citation>
    <scope>NUCLEOTIDE SEQUENCE [LARGE SCALE GENOMIC DNA]</scope>
    <source>
        <strain evidence="2 3">AJA276-08</strain>
    </source>
</reference>
<dbReference type="AlphaFoldDB" id="A0ABD3PM94"/>
<keyword evidence="1" id="KW-1133">Transmembrane helix</keyword>
<name>A0ABD3PM94_9STRA</name>
<feature type="transmembrane region" description="Helical" evidence="1">
    <location>
        <begin position="76"/>
        <end position="92"/>
    </location>
</feature>
<organism evidence="2 3">
    <name type="scientific">Stephanodiscus triporus</name>
    <dbReference type="NCBI Taxonomy" id="2934178"/>
    <lineage>
        <taxon>Eukaryota</taxon>
        <taxon>Sar</taxon>
        <taxon>Stramenopiles</taxon>
        <taxon>Ochrophyta</taxon>
        <taxon>Bacillariophyta</taxon>
        <taxon>Coscinodiscophyceae</taxon>
        <taxon>Thalassiosirophycidae</taxon>
        <taxon>Stephanodiscales</taxon>
        <taxon>Stephanodiscaceae</taxon>
        <taxon>Stephanodiscus</taxon>
    </lineage>
</organism>
<comment type="caution">
    <text evidence="2">The sequence shown here is derived from an EMBL/GenBank/DDBJ whole genome shotgun (WGS) entry which is preliminary data.</text>
</comment>
<feature type="transmembrane region" description="Helical" evidence="1">
    <location>
        <begin position="112"/>
        <end position="140"/>
    </location>
</feature>
<accession>A0ABD3PM94</accession>
<dbReference type="Proteomes" id="UP001530315">
    <property type="component" value="Unassembled WGS sequence"/>
</dbReference>
<keyword evidence="1" id="KW-0812">Transmembrane</keyword>
<evidence type="ECO:0000256" key="1">
    <source>
        <dbReference type="SAM" id="Phobius"/>
    </source>
</evidence>
<keyword evidence="1" id="KW-0472">Membrane</keyword>
<evidence type="ECO:0000313" key="2">
    <source>
        <dbReference type="EMBL" id="KAL3787455.1"/>
    </source>
</evidence>
<sequence>MICAKLWTHLQRCFMWRLNLIEPTEHESSLLDEAEIRDSTESTITTTSAQDLSMSTSTSNADATLRSYIVWRRSQMLCSLLPLLSSIITYIYDHVKNPGQVINPELNGWGNFVINLPYLVNIIIFVAVVGAIGIPVGNFASGAIGESHRKSSDSVS</sequence>
<keyword evidence="3" id="KW-1185">Reference proteome</keyword>
<evidence type="ECO:0000313" key="3">
    <source>
        <dbReference type="Proteomes" id="UP001530315"/>
    </source>
</evidence>
<proteinExistence type="predicted"/>
<dbReference type="EMBL" id="JALLAZ020000780">
    <property type="protein sequence ID" value="KAL3787455.1"/>
    <property type="molecule type" value="Genomic_DNA"/>
</dbReference>
<gene>
    <name evidence="2" type="ORF">ACHAW5_008993</name>
</gene>